<reference evidence="2 3" key="1">
    <citation type="submission" date="2019-04" db="EMBL/GenBank/DDBJ databases">
        <title>An improved genome assembly and genetic linkage map for asparagus bean, Vigna unguiculata ssp. sesquipedialis.</title>
        <authorList>
            <person name="Xia Q."/>
            <person name="Zhang R."/>
            <person name="Dong Y."/>
        </authorList>
    </citation>
    <scope>NUCLEOTIDE SEQUENCE [LARGE SCALE GENOMIC DNA]</scope>
    <source>
        <tissue evidence="2">Leaf</tissue>
    </source>
</reference>
<organism evidence="2 3">
    <name type="scientific">Vigna unguiculata</name>
    <name type="common">Cowpea</name>
    <dbReference type="NCBI Taxonomy" id="3917"/>
    <lineage>
        <taxon>Eukaryota</taxon>
        <taxon>Viridiplantae</taxon>
        <taxon>Streptophyta</taxon>
        <taxon>Embryophyta</taxon>
        <taxon>Tracheophyta</taxon>
        <taxon>Spermatophyta</taxon>
        <taxon>Magnoliopsida</taxon>
        <taxon>eudicotyledons</taxon>
        <taxon>Gunneridae</taxon>
        <taxon>Pentapetalae</taxon>
        <taxon>rosids</taxon>
        <taxon>fabids</taxon>
        <taxon>Fabales</taxon>
        <taxon>Fabaceae</taxon>
        <taxon>Papilionoideae</taxon>
        <taxon>50 kb inversion clade</taxon>
        <taxon>NPAAA clade</taxon>
        <taxon>indigoferoid/millettioid clade</taxon>
        <taxon>Phaseoleae</taxon>
        <taxon>Vigna</taxon>
    </lineage>
</organism>
<feature type="compositionally biased region" description="Basic and acidic residues" evidence="1">
    <location>
        <begin position="1"/>
        <end position="12"/>
    </location>
</feature>
<keyword evidence="3" id="KW-1185">Reference proteome</keyword>
<evidence type="ECO:0000256" key="1">
    <source>
        <dbReference type="SAM" id="MobiDB-lite"/>
    </source>
</evidence>
<dbReference type="AlphaFoldDB" id="A0A4D6NEA5"/>
<feature type="region of interest" description="Disordered" evidence="1">
    <location>
        <begin position="1"/>
        <end position="20"/>
    </location>
</feature>
<evidence type="ECO:0000313" key="2">
    <source>
        <dbReference type="EMBL" id="QCE11212.1"/>
    </source>
</evidence>
<accession>A0A4D6NEA5</accession>
<name>A0A4D6NEA5_VIGUN</name>
<proteinExistence type="predicted"/>
<dbReference type="Proteomes" id="UP000501690">
    <property type="component" value="Linkage Group LG10"/>
</dbReference>
<dbReference type="EMBL" id="CP039354">
    <property type="protein sequence ID" value="QCE11212.1"/>
    <property type="molecule type" value="Genomic_DNA"/>
</dbReference>
<evidence type="ECO:0000313" key="3">
    <source>
        <dbReference type="Proteomes" id="UP000501690"/>
    </source>
</evidence>
<sequence length="62" mass="7121">MKRETHDDDDGHPQATTINEPVVKLTKRRRSPTIVMITHDKHNVVIPSLRNSFSISSFFFAT</sequence>
<protein>
    <submittedName>
        <fullName evidence="2">Uncharacterized protein</fullName>
    </submittedName>
</protein>
<gene>
    <name evidence="2" type="ORF">DEO72_LG10g2445</name>
</gene>